<feature type="domain" description="Carbohydrate kinase PfkB" evidence="1">
    <location>
        <begin position="218"/>
        <end position="257"/>
    </location>
</feature>
<dbReference type="PANTHER" id="PTHR42774:SF12">
    <property type="entry name" value="CARBOHYDRATE KINASE PFKB DOMAIN-CONTAINING PROTEIN"/>
    <property type="match status" value="1"/>
</dbReference>
<dbReference type="InterPro" id="IPR052562">
    <property type="entry name" value="Ketohexokinase-related"/>
</dbReference>
<accession>A0A2S3IKY5</accession>
<organism evidence="2">
    <name type="scientific">Panicum hallii</name>
    <dbReference type="NCBI Taxonomy" id="206008"/>
    <lineage>
        <taxon>Eukaryota</taxon>
        <taxon>Viridiplantae</taxon>
        <taxon>Streptophyta</taxon>
        <taxon>Embryophyta</taxon>
        <taxon>Tracheophyta</taxon>
        <taxon>Spermatophyta</taxon>
        <taxon>Magnoliopsida</taxon>
        <taxon>Liliopsida</taxon>
        <taxon>Poales</taxon>
        <taxon>Poaceae</taxon>
        <taxon>PACMAD clade</taxon>
        <taxon>Panicoideae</taxon>
        <taxon>Panicodae</taxon>
        <taxon>Paniceae</taxon>
        <taxon>Panicinae</taxon>
        <taxon>Panicum</taxon>
        <taxon>Panicum sect. Panicum</taxon>
    </lineage>
</organism>
<dbReference type="InterPro" id="IPR011611">
    <property type="entry name" value="PfkB_dom"/>
</dbReference>
<dbReference type="Gramene" id="PAN46566">
    <property type="protein sequence ID" value="PAN46566"/>
    <property type="gene ID" value="PAHAL_9G202600"/>
</dbReference>
<name>A0A2S3IKY5_9POAL</name>
<evidence type="ECO:0000313" key="2">
    <source>
        <dbReference type="EMBL" id="PAN46566.2"/>
    </source>
</evidence>
<dbReference type="Pfam" id="PF00294">
    <property type="entry name" value="PfkB"/>
    <property type="match status" value="2"/>
</dbReference>
<reference evidence="2" key="1">
    <citation type="submission" date="2018-04" db="EMBL/GenBank/DDBJ databases">
        <title>WGS assembly of Panicum hallii.</title>
        <authorList>
            <person name="Lovell J."/>
            <person name="Jenkins J."/>
            <person name="Lowry D."/>
            <person name="Mamidi S."/>
            <person name="Sreedasyam A."/>
            <person name="Weng X."/>
            <person name="Barry K."/>
            <person name="Bonette J."/>
            <person name="Campitelli B."/>
            <person name="Daum C."/>
            <person name="Gordon S."/>
            <person name="Gould B."/>
            <person name="Lipzen A."/>
            <person name="Macqueen A."/>
            <person name="Palacio-Mejia J."/>
            <person name="Plott C."/>
            <person name="Shakirov E."/>
            <person name="Shu S."/>
            <person name="Yoshinaga Y."/>
            <person name="Zane M."/>
            <person name="Rokhsar D."/>
            <person name="Grimwood J."/>
            <person name="Schmutz J."/>
            <person name="Juenger T."/>
        </authorList>
    </citation>
    <scope>NUCLEOTIDE SEQUENCE [LARGE SCALE GENOMIC DNA]</scope>
    <source>
        <strain evidence="2">FIL2</strain>
    </source>
</reference>
<sequence length="270" mass="28842">MEAGIDTSHVIISDGGNTTFVHIIIDKQTKTRTCILTPGDPPIVPSDLPMSSLSAALQDVSLLYLDGYSPQMALVVAKQADQMKIPILVDAEQERTKEELEGLLSLASYIVCSGKFPKNWTSIPSLPCALLEILVQYPRVKFVIATLGEKGCMMLERSEGDGAVEDTADIEVVAESLKLELHKDDVLPSCVSSKFMGVSARGLGTVFGRLLIGTAEVIPASELVDTTGCGDAFIGAVLHSLSAEMPAEKMLPFASQVEMQQKTVASVFLG</sequence>
<evidence type="ECO:0000259" key="1">
    <source>
        <dbReference type="Pfam" id="PF00294"/>
    </source>
</evidence>
<proteinExistence type="predicted"/>
<dbReference type="Proteomes" id="UP000243499">
    <property type="component" value="Chromosome 9"/>
</dbReference>
<dbReference type="EMBL" id="CM008054">
    <property type="protein sequence ID" value="PAN46566.2"/>
    <property type="molecule type" value="Genomic_DNA"/>
</dbReference>
<gene>
    <name evidence="2" type="ORF">PAHAL_9G202600</name>
</gene>
<dbReference type="PANTHER" id="PTHR42774">
    <property type="entry name" value="PHOSPHOTRANSFERASE SYSTEM TRANSPORT PROTEIN"/>
    <property type="match status" value="1"/>
</dbReference>
<dbReference type="InterPro" id="IPR029056">
    <property type="entry name" value="Ribokinase-like"/>
</dbReference>
<feature type="domain" description="Carbohydrate kinase PfkB" evidence="1">
    <location>
        <begin position="2"/>
        <end position="165"/>
    </location>
</feature>
<protein>
    <recommendedName>
        <fullName evidence="1">Carbohydrate kinase PfkB domain-containing protein</fullName>
    </recommendedName>
</protein>
<dbReference type="SUPFAM" id="SSF53613">
    <property type="entry name" value="Ribokinase-like"/>
    <property type="match status" value="1"/>
</dbReference>
<dbReference type="AlphaFoldDB" id="A0A2S3IKY5"/>
<dbReference type="Gene3D" id="3.40.1190.20">
    <property type="match status" value="1"/>
</dbReference>